<evidence type="ECO:0000313" key="2">
    <source>
        <dbReference type="Proteomes" id="UP000747110"/>
    </source>
</evidence>
<sequence>FPPPVDQPDVVILATCCGNHDGWLKTLSHCRGYFDNVRMGSGQGVSFTATWPDVSFDDGMRRAKFTFAPRRCGSLSYRLLEVIGAGSVPVLTGRSTFNPSPVRGIWVSCGSSASYILPRFSCPD</sequence>
<organism evidence="1 2">
    <name type="scientific">Volvox reticuliferus</name>
    <dbReference type="NCBI Taxonomy" id="1737510"/>
    <lineage>
        <taxon>Eukaryota</taxon>
        <taxon>Viridiplantae</taxon>
        <taxon>Chlorophyta</taxon>
        <taxon>core chlorophytes</taxon>
        <taxon>Chlorophyceae</taxon>
        <taxon>CS clade</taxon>
        <taxon>Chlamydomonadales</taxon>
        <taxon>Volvocaceae</taxon>
        <taxon>Volvox</taxon>
    </lineage>
</organism>
<evidence type="ECO:0000313" key="1">
    <source>
        <dbReference type="EMBL" id="GIL88508.1"/>
    </source>
</evidence>
<accession>A0A8J4FSJ0</accession>
<proteinExistence type="predicted"/>
<gene>
    <name evidence="1" type="ORF">Vretifemale_16483</name>
</gene>
<dbReference type="Proteomes" id="UP000747110">
    <property type="component" value="Unassembled WGS sequence"/>
</dbReference>
<reference evidence="1" key="1">
    <citation type="journal article" date="2021" name="Proc. Natl. Acad. Sci. U.S.A.">
        <title>Three genomes in the algal genus Volvox reveal the fate of a haploid sex-determining region after a transition to homothallism.</title>
        <authorList>
            <person name="Yamamoto K."/>
            <person name="Hamaji T."/>
            <person name="Kawai-Toyooka H."/>
            <person name="Matsuzaki R."/>
            <person name="Takahashi F."/>
            <person name="Nishimura Y."/>
            <person name="Kawachi M."/>
            <person name="Noguchi H."/>
            <person name="Minakuchi Y."/>
            <person name="Umen J.G."/>
            <person name="Toyoda A."/>
            <person name="Nozaki H."/>
        </authorList>
    </citation>
    <scope>NUCLEOTIDE SEQUENCE</scope>
    <source>
        <strain evidence="1">NIES-3786</strain>
    </source>
</reference>
<comment type="caution">
    <text evidence="1">The sequence shown here is derived from an EMBL/GenBank/DDBJ whole genome shotgun (WGS) entry which is preliminary data.</text>
</comment>
<feature type="non-terminal residue" evidence="1">
    <location>
        <position position="1"/>
    </location>
</feature>
<name>A0A8J4FSJ0_9CHLO</name>
<dbReference type="OrthoDB" id="539666at2759"/>
<protein>
    <submittedName>
        <fullName evidence="1">Uncharacterized protein</fullName>
    </submittedName>
</protein>
<dbReference type="EMBL" id="BNCP01000045">
    <property type="protein sequence ID" value="GIL88508.1"/>
    <property type="molecule type" value="Genomic_DNA"/>
</dbReference>
<dbReference type="AlphaFoldDB" id="A0A8J4FSJ0"/>
<keyword evidence="2" id="KW-1185">Reference proteome</keyword>